<dbReference type="AlphaFoldDB" id="A0AAE7BGT6"/>
<name>A0AAE7BGT6_9BACT</name>
<proteinExistence type="predicted"/>
<keyword evidence="2" id="KW-0812">Transmembrane</keyword>
<dbReference type="Proteomes" id="UP000642553">
    <property type="component" value="Chromosome"/>
</dbReference>
<evidence type="ECO:0000256" key="1">
    <source>
        <dbReference type="SAM" id="Coils"/>
    </source>
</evidence>
<evidence type="ECO:0008006" key="5">
    <source>
        <dbReference type="Google" id="ProtNLM"/>
    </source>
</evidence>
<evidence type="ECO:0000256" key="2">
    <source>
        <dbReference type="SAM" id="Phobius"/>
    </source>
</evidence>
<feature type="transmembrane region" description="Helical" evidence="2">
    <location>
        <begin position="68"/>
        <end position="90"/>
    </location>
</feature>
<reference evidence="3" key="1">
    <citation type="submission" date="2018-05" db="EMBL/GenBank/DDBJ databases">
        <title>Complete genome sequnece of Akkermansia muciniphila EB-AMDK-40.</title>
        <authorList>
            <person name="Nam Y.-D."/>
            <person name="Chung W.-H."/>
            <person name="Park Y.S."/>
            <person name="Kang J."/>
        </authorList>
    </citation>
    <scope>NUCLEOTIDE SEQUENCE</scope>
    <source>
        <strain evidence="3">EB-AMDK-40</strain>
    </source>
</reference>
<dbReference type="RefSeq" id="WP_102752981.1">
    <property type="nucleotide sequence ID" value="NZ_CP029701.1"/>
</dbReference>
<accession>A0AAE7BGT6</accession>
<gene>
    <name evidence="3" type="ORF">DMI76_13095</name>
</gene>
<keyword evidence="2" id="KW-0472">Membrane</keyword>
<dbReference type="EMBL" id="CP029701">
    <property type="protein sequence ID" value="QHV64237.1"/>
    <property type="molecule type" value="Genomic_DNA"/>
</dbReference>
<evidence type="ECO:0000313" key="4">
    <source>
        <dbReference type="Proteomes" id="UP000642553"/>
    </source>
</evidence>
<feature type="transmembrane region" description="Helical" evidence="2">
    <location>
        <begin position="34"/>
        <end position="53"/>
    </location>
</feature>
<keyword evidence="2" id="KW-1133">Transmembrane helix</keyword>
<protein>
    <recommendedName>
        <fullName evidence="5">Phage abortive infection protein</fullName>
    </recommendedName>
</protein>
<feature type="coiled-coil region" evidence="1">
    <location>
        <begin position="90"/>
        <end position="126"/>
    </location>
</feature>
<keyword evidence="1" id="KW-0175">Coiled coil</keyword>
<organism evidence="3 4">
    <name type="scientific">Akkermansia massiliensis</name>
    <dbReference type="NCBI Taxonomy" id="2927224"/>
    <lineage>
        <taxon>Bacteria</taxon>
        <taxon>Pseudomonadati</taxon>
        <taxon>Verrucomicrobiota</taxon>
        <taxon>Verrucomicrobiia</taxon>
        <taxon>Verrucomicrobiales</taxon>
        <taxon>Akkermansiaceae</taxon>
        <taxon>Akkermansia</taxon>
    </lineage>
</organism>
<sequence>MRTDLHSFKRARGASRDEQAVWLRFIRTCKRNKTLRYIFIIILLLFVIFYIWATNFLNLKDLSKVGDAFNILNTFFTALAFIGLIITILLQRKDLALQREELKLQKEEQKRQGDELEKQNRVMKIQQFESFLFKQMEYLNYLSNNVRINGNSGTDIFNEIVDNVRDYLKIIQYCGLVDLPVSQNSSYKINEYKKNCRLFVKNFNDLLAWSNKFYFLIRYVNEADFFNEIEKDVYFLTIMDNFSDRQKYLLQIMGQISCNKLQHKMEEELRKGGYFHMEPKLIFGEEYEKNRRIFKESIGLVS</sequence>
<evidence type="ECO:0000313" key="3">
    <source>
        <dbReference type="EMBL" id="QHV64237.1"/>
    </source>
</evidence>